<name>A0A0P9CQH9_9BACL</name>
<organism evidence="1 2">
    <name type="scientific">Alicyclobacillus ferrooxydans</name>
    <dbReference type="NCBI Taxonomy" id="471514"/>
    <lineage>
        <taxon>Bacteria</taxon>
        <taxon>Bacillati</taxon>
        <taxon>Bacillota</taxon>
        <taxon>Bacilli</taxon>
        <taxon>Bacillales</taxon>
        <taxon>Alicyclobacillaceae</taxon>
        <taxon>Alicyclobacillus</taxon>
    </lineage>
</organism>
<gene>
    <name evidence="1" type="ORF">AN477_23230</name>
</gene>
<dbReference type="PATRIC" id="fig|471514.4.peg.2299"/>
<proteinExistence type="predicted"/>
<comment type="caution">
    <text evidence="1">The sequence shown here is derived from an EMBL/GenBank/DDBJ whole genome shotgun (WGS) entry which is preliminary data.</text>
</comment>
<evidence type="ECO:0000313" key="2">
    <source>
        <dbReference type="Proteomes" id="UP000050482"/>
    </source>
</evidence>
<reference evidence="1 2" key="1">
    <citation type="submission" date="2015-09" db="EMBL/GenBank/DDBJ databases">
        <title>Draft genome sequence of Alicyclobacillus ferrooxydans DSM 22381.</title>
        <authorList>
            <person name="Hemp J."/>
        </authorList>
    </citation>
    <scope>NUCLEOTIDE SEQUENCE [LARGE SCALE GENOMIC DNA]</scope>
    <source>
        <strain evidence="1 2">TC-34</strain>
    </source>
</reference>
<sequence length="61" mass="6861">MVNATYGRVDADCSTGEQNSAYRLAFQLSYIPFGVTASLSGHKPEMVRFFNTLNMYTHMGY</sequence>
<keyword evidence="2" id="KW-1185">Reference proteome</keyword>
<accession>A0A0P9CQH9</accession>
<dbReference type="AlphaFoldDB" id="A0A0P9CQH9"/>
<dbReference type="Proteomes" id="UP000050482">
    <property type="component" value="Unassembled WGS sequence"/>
</dbReference>
<protein>
    <submittedName>
        <fullName evidence="1">Uncharacterized protein</fullName>
    </submittedName>
</protein>
<evidence type="ECO:0000313" key="1">
    <source>
        <dbReference type="EMBL" id="KPV38951.1"/>
    </source>
</evidence>
<dbReference type="EMBL" id="LJCO01000108">
    <property type="protein sequence ID" value="KPV38951.1"/>
    <property type="molecule type" value="Genomic_DNA"/>
</dbReference>